<evidence type="ECO:0000313" key="2">
    <source>
        <dbReference type="Proteomes" id="UP001054252"/>
    </source>
</evidence>
<sequence>MHIHLPFLSNQTVHNFYENRGIDYAVANNDIPEKAEDLPLLFKQTLSSMGGDEYSV</sequence>
<evidence type="ECO:0000313" key="1">
    <source>
        <dbReference type="EMBL" id="GKV23187.1"/>
    </source>
</evidence>
<dbReference type="AlphaFoldDB" id="A0AAV5KF20"/>
<comment type="caution">
    <text evidence="1">The sequence shown here is derived from an EMBL/GenBank/DDBJ whole genome shotgun (WGS) entry which is preliminary data.</text>
</comment>
<keyword evidence="2" id="KW-1185">Reference proteome</keyword>
<dbReference type="Proteomes" id="UP001054252">
    <property type="component" value="Unassembled WGS sequence"/>
</dbReference>
<dbReference type="EMBL" id="BPVZ01000062">
    <property type="protein sequence ID" value="GKV23187.1"/>
    <property type="molecule type" value="Genomic_DNA"/>
</dbReference>
<proteinExistence type="predicted"/>
<protein>
    <submittedName>
        <fullName evidence="1">Uncharacterized protein</fullName>
    </submittedName>
</protein>
<accession>A0AAV5KF20</accession>
<organism evidence="1 2">
    <name type="scientific">Rubroshorea leprosula</name>
    <dbReference type="NCBI Taxonomy" id="152421"/>
    <lineage>
        <taxon>Eukaryota</taxon>
        <taxon>Viridiplantae</taxon>
        <taxon>Streptophyta</taxon>
        <taxon>Embryophyta</taxon>
        <taxon>Tracheophyta</taxon>
        <taxon>Spermatophyta</taxon>
        <taxon>Magnoliopsida</taxon>
        <taxon>eudicotyledons</taxon>
        <taxon>Gunneridae</taxon>
        <taxon>Pentapetalae</taxon>
        <taxon>rosids</taxon>
        <taxon>malvids</taxon>
        <taxon>Malvales</taxon>
        <taxon>Dipterocarpaceae</taxon>
        <taxon>Rubroshorea</taxon>
    </lineage>
</organism>
<name>A0AAV5KF20_9ROSI</name>
<reference evidence="1 2" key="1">
    <citation type="journal article" date="2021" name="Commun. Biol.">
        <title>The genome of Shorea leprosula (Dipterocarpaceae) highlights the ecological relevance of drought in aseasonal tropical rainforests.</title>
        <authorList>
            <person name="Ng K.K.S."/>
            <person name="Kobayashi M.J."/>
            <person name="Fawcett J.A."/>
            <person name="Hatakeyama M."/>
            <person name="Paape T."/>
            <person name="Ng C.H."/>
            <person name="Ang C.C."/>
            <person name="Tnah L.H."/>
            <person name="Lee C.T."/>
            <person name="Nishiyama T."/>
            <person name="Sese J."/>
            <person name="O'Brien M.J."/>
            <person name="Copetti D."/>
            <person name="Mohd Noor M.I."/>
            <person name="Ong R.C."/>
            <person name="Putra M."/>
            <person name="Sireger I.Z."/>
            <person name="Indrioko S."/>
            <person name="Kosugi Y."/>
            <person name="Izuno A."/>
            <person name="Isagi Y."/>
            <person name="Lee S.L."/>
            <person name="Shimizu K.K."/>
        </authorList>
    </citation>
    <scope>NUCLEOTIDE SEQUENCE [LARGE SCALE GENOMIC DNA]</scope>
    <source>
        <strain evidence="1">214</strain>
    </source>
</reference>
<gene>
    <name evidence="1" type="ORF">SLEP1_g32948</name>
</gene>